<keyword evidence="2" id="KW-1185">Reference proteome</keyword>
<gene>
    <name evidence="1" type="ORF">CYNAS_LOCUS516</name>
</gene>
<accession>A0AA36GF09</accession>
<dbReference type="AlphaFoldDB" id="A0AA36GF09"/>
<reference evidence="1" key="1">
    <citation type="submission" date="2023-07" db="EMBL/GenBank/DDBJ databases">
        <authorList>
            <consortium name="CYATHOMIX"/>
        </authorList>
    </citation>
    <scope>NUCLEOTIDE SEQUENCE</scope>
    <source>
        <strain evidence="1">N/A</strain>
    </source>
</reference>
<protein>
    <submittedName>
        <fullName evidence="1">Uncharacterized protein</fullName>
    </submittedName>
</protein>
<name>A0AA36GF09_CYLNA</name>
<dbReference type="EMBL" id="CATQJL010000001">
    <property type="protein sequence ID" value="CAJ0588533.1"/>
    <property type="molecule type" value="Genomic_DNA"/>
</dbReference>
<comment type="caution">
    <text evidence="1">The sequence shown here is derived from an EMBL/GenBank/DDBJ whole genome shotgun (WGS) entry which is preliminary data.</text>
</comment>
<organism evidence="1 2">
    <name type="scientific">Cylicocyclus nassatus</name>
    <name type="common">Nematode worm</name>
    <dbReference type="NCBI Taxonomy" id="53992"/>
    <lineage>
        <taxon>Eukaryota</taxon>
        <taxon>Metazoa</taxon>
        <taxon>Ecdysozoa</taxon>
        <taxon>Nematoda</taxon>
        <taxon>Chromadorea</taxon>
        <taxon>Rhabditida</taxon>
        <taxon>Rhabditina</taxon>
        <taxon>Rhabditomorpha</taxon>
        <taxon>Strongyloidea</taxon>
        <taxon>Strongylidae</taxon>
        <taxon>Cylicocyclus</taxon>
    </lineage>
</organism>
<proteinExistence type="predicted"/>
<sequence length="181" mass="21123">MVHFELLMQMFEPLVLFLLAFLPITTSVKCQHYSPLTHPNKQLVHSFYCAFTMTENCENGDYMEGPPWNLNREGDKCFIQSNMLACSCSKSDFCSTDHKYIWKLWRKSSAFKKDSLFTECLRNLAKIDDDEDDLSETISLDRVEKVSGERDNGDYDYTMTLRSSNYKYTYIVFFVVALTIT</sequence>
<evidence type="ECO:0000313" key="1">
    <source>
        <dbReference type="EMBL" id="CAJ0588533.1"/>
    </source>
</evidence>
<evidence type="ECO:0000313" key="2">
    <source>
        <dbReference type="Proteomes" id="UP001176961"/>
    </source>
</evidence>
<dbReference type="Proteomes" id="UP001176961">
    <property type="component" value="Unassembled WGS sequence"/>
</dbReference>